<dbReference type="NCBIfam" id="TIGR00254">
    <property type="entry name" value="GGDEF"/>
    <property type="match status" value="1"/>
</dbReference>
<dbReference type="PROSITE" id="PS50006">
    <property type="entry name" value="FHA_DOMAIN"/>
    <property type="match status" value="1"/>
</dbReference>
<dbReference type="SMART" id="SM00267">
    <property type="entry name" value="GGDEF"/>
    <property type="match status" value="1"/>
</dbReference>
<dbReference type="HOGENOM" id="CLU_791595_0_0_3"/>
<gene>
    <name evidence="3" type="ordered locus">PCC8801_0004</name>
</gene>
<protein>
    <submittedName>
        <fullName evidence="3">Diguanylate cyclase</fullName>
    </submittedName>
</protein>
<accession>B7JYF2</accession>
<dbReference type="STRING" id="41431.PCC8801_0004"/>
<reference evidence="4" key="1">
    <citation type="journal article" date="2011" name="MBio">
        <title>Novel metabolic attributes of the genus Cyanothece, comprising a group of unicellular nitrogen-fixing Cyanobacteria.</title>
        <authorList>
            <person name="Bandyopadhyay A."/>
            <person name="Elvitigala T."/>
            <person name="Welsh E."/>
            <person name="Stockel J."/>
            <person name="Liberton M."/>
            <person name="Min H."/>
            <person name="Sherman L.A."/>
            <person name="Pakrasi H.B."/>
        </authorList>
    </citation>
    <scope>NUCLEOTIDE SEQUENCE [LARGE SCALE GENOMIC DNA]</scope>
    <source>
        <strain evidence="4">PCC 8801</strain>
    </source>
</reference>
<dbReference type="eggNOG" id="COG1716">
    <property type="taxonomic scope" value="Bacteria"/>
</dbReference>
<dbReference type="eggNOG" id="COG5001">
    <property type="taxonomic scope" value="Bacteria"/>
</dbReference>
<dbReference type="EMBL" id="CP001287">
    <property type="protein sequence ID" value="ACK64111.1"/>
    <property type="molecule type" value="Genomic_DNA"/>
</dbReference>
<dbReference type="CDD" id="cd01949">
    <property type="entry name" value="GGDEF"/>
    <property type="match status" value="1"/>
</dbReference>
<organism evidence="3 4">
    <name type="scientific">Rippkaea orientalis (strain PCC 8801 / RF-1)</name>
    <name type="common">Cyanothece sp. (strain PCC 8801)</name>
    <dbReference type="NCBI Taxonomy" id="41431"/>
    <lineage>
        <taxon>Bacteria</taxon>
        <taxon>Bacillati</taxon>
        <taxon>Cyanobacteriota</taxon>
        <taxon>Cyanophyceae</taxon>
        <taxon>Oscillatoriophycideae</taxon>
        <taxon>Chroococcales</taxon>
        <taxon>Aphanothecaceae</taxon>
        <taxon>Rippkaea</taxon>
        <taxon>Rippkaea orientalis</taxon>
    </lineage>
</organism>
<dbReference type="KEGG" id="cyp:PCC8801_0004"/>
<evidence type="ECO:0000259" key="1">
    <source>
        <dbReference type="PROSITE" id="PS50006"/>
    </source>
</evidence>
<name>B7JYF2_RIPO1</name>
<dbReference type="InterPro" id="IPR029787">
    <property type="entry name" value="Nucleotide_cyclase"/>
</dbReference>
<dbReference type="InterPro" id="IPR008984">
    <property type="entry name" value="SMAD_FHA_dom_sf"/>
</dbReference>
<evidence type="ECO:0000313" key="4">
    <source>
        <dbReference type="Proteomes" id="UP000008204"/>
    </source>
</evidence>
<dbReference type="Pfam" id="PF00990">
    <property type="entry name" value="GGDEF"/>
    <property type="match status" value="1"/>
</dbReference>
<dbReference type="AlphaFoldDB" id="B7JYF2"/>
<dbReference type="Gene3D" id="3.30.70.270">
    <property type="match status" value="1"/>
</dbReference>
<evidence type="ECO:0000313" key="3">
    <source>
        <dbReference type="EMBL" id="ACK64111.1"/>
    </source>
</evidence>
<feature type="domain" description="GGDEF" evidence="2">
    <location>
        <begin position="214"/>
        <end position="350"/>
    </location>
</feature>
<dbReference type="InterPro" id="IPR000253">
    <property type="entry name" value="FHA_dom"/>
</dbReference>
<evidence type="ECO:0000259" key="2">
    <source>
        <dbReference type="PROSITE" id="PS50887"/>
    </source>
</evidence>
<dbReference type="Pfam" id="PF00498">
    <property type="entry name" value="FHA"/>
    <property type="match status" value="1"/>
</dbReference>
<dbReference type="PANTHER" id="PTHR46663:SF3">
    <property type="entry name" value="SLL0267 PROTEIN"/>
    <property type="match status" value="1"/>
</dbReference>
<keyword evidence="4" id="KW-1185">Reference proteome</keyword>
<dbReference type="OrthoDB" id="510956at2"/>
<dbReference type="PROSITE" id="PS50887">
    <property type="entry name" value="GGDEF"/>
    <property type="match status" value="1"/>
</dbReference>
<feature type="domain" description="FHA" evidence="1">
    <location>
        <begin position="29"/>
        <end position="89"/>
    </location>
</feature>
<dbReference type="PANTHER" id="PTHR46663">
    <property type="entry name" value="DIGUANYLATE CYCLASE DGCT-RELATED"/>
    <property type="match status" value="1"/>
</dbReference>
<dbReference type="SMART" id="SM00240">
    <property type="entry name" value="FHA"/>
    <property type="match status" value="1"/>
</dbReference>
<dbReference type="InterPro" id="IPR000160">
    <property type="entry name" value="GGDEF_dom"/>
</dbReference>
<dbReference type="SUPFAM" id="SSF55073">
    <property type="entry name" value="Nucleotide cyclase"/>
    <property type="match status" value="1"/>
</dbReference>
<dbReference type="InterPro" id="IPR052163">
    <property type="entry name" value="DGC-Regulatory_Protein"/>
</dbReference>
<dbReference type="Proteomes" id="UP000008204">
    <property type="component" value="Chromosome"/>
</dbReference>
<dbReference type="Gene3D" id="2.60.200.20">
    <property type="match status" value="1"/>
</dbReference>
<dbReference type="SUPFAM" id="SSF49879">
    <property type="entry name" value="SMAD/FHA domain"/>
    <property type="match status" value="1"/>
</dbReference>
<dbReference type="RefSeq" id="WP_012593388.1">
    <property type="nucleotide sequence ID" value="NC_011726.1"/>
</dbReference>
<sequence>MNTDNHPLHILVIEDKKYRQTISLEKKIYSLGRHPNNSILICDQKASRYHATLMRRQKDYNGHYSYWIVDGDMQGNKSLNGIYVNGEKCLAKELKNGDLINFGCQVNATYHALTDWSNTIVDIDKIKFDPFSKQSLDLEAAHTPTLTAMSSIQNNHISGGFLPNHLNSYQSNASNTEETILPDNRHDPLTQLPNQFLFSERLSLTLKNAQQNNSLMAVGLLTINHFDHIYEDFGCPIAEQLLQEIAQTLNSSVRYDDLVARLGKNEFGFIFSKIRYAQDREIICEKLLNSVAQSFTLSGNQLQLSANIGIALYPHDGLNTETLLQQAKVILLNDYKQDQDVHKNPAFLTC</sequence>
<dbReference type="InterPro" id="IPR043128">
    <property type="entry name" value="Rev_trsase/Diguanyl_cyclase"/>
</dbReference>
<proteinExistence type="predicted"/>